<gene>
    <name evidence="2" type="ORF">A1507_11730</name>
</gene>
<evidence type="ECO:0000256" key="1">
    <source>
        <dbReference type="SAM" id="MobiDB-lite"/>
    </source>
</evidence>
<dbReference type="EMBL" id="LUUJ01000074">
    <property type="protein sequence ID" value="OAI16606.1"/>
    <property type="molecule type" value="Genomic_DNA"/>
</dbReference>
<proteinExistence type="predicted"/>
<dbReference type="RefSeq" id="WP_064040397.1">
    <property type="nucleotide sequence ID" value="NZ_LUUJ01000074.1"/>
</dbReference>
<accession>A0A177NEX1</accession>
<comment type="caution">
    <text evidence="2">The sequence shown here is derived from an EMBL/GenBank/DDBJ whole genome shotgun (WGS) entry which is preliminary data.</text>
</comment>
<reference evidence="2 3" key="1">
    <citation type="submission" date="2016-03" db="EMBL/GenBank/DDBJ databases">
        <authorList>
            <person name="Ploux O."/>
        </authorList>
    </citation>
    <scope>NUCLEOTIDE SEQUENCE [LARGE SCALE GENOMIC DNA]</scope>
    <source>
        <strain evidence="2 3">R-45378</strain>
    </source>
</reference>
<dbReference type="Proteomes" id="UP000077857">
    <property type="component" value="Unassembled WGS sequence"/>
</dbReference>
<evidence type="ECO:0000313" key="2">
    <source>
        <dbReference type="EMBL" id="OAI16606.1"/>
    </source>
</evidence>
<name>A0A177NEX1_9GAMM</name>
<evidence type="ECO:0000313" key="3">
    <source>
        <dbReference type="Proteomes" id="UP000077857"/>
    </source>
</evidence>
<organism evidence="2 3">
    <name type="scientific">Methylomonas koyamae</name>
    <dbReference type="NCBI Taxonomy" id="702114"/>
    <lineage>
        <taxon>Bacteria</taxon>
        <taxon>Pseudomonadati</taxon>
        <taxon>Pseudomonadota</taxon>
        <taxon>Gammaproteobacteria</taxon>
        <taxon>Methylococcales</taxon>
        <taxon>Methylococcaceae</taxon>
        <taxon>Methylomonas</taxon>
    </lineage>
</organism>
<evidence type="ECO:0008006" key="4">
    <source>
        <dbReference type="Google" id="ProtNLM"/>
    </source>
</evidence>
<feature type="compositionally biased region" description="Basic and acidic residues" evidence="1">
    <location>
        <begin position="54"/>
        <end position="63"/>
    </location>
</feature>
<sequence>MKNIMIPLAALGIALALSGCDLVDEYREGTELSKKAAGTNRKIPRVTITPDTPTEQKAKPEAQ</sequence>
<feature type="region of interest" description="Disordered" evidence="1">
    <location>
        <begin position="31"/>
        <end position="63"/>
    </location>
</feature>
<dbReference type="AlphaFoldDB" id="A0A177NEX1"/>
<dbReference type="PROSITE" id="PS51257">
    <property type="entry name" value="PROKAR_LIPOPROTEIN"/>
    <property type="match status" value="1"/>
</dbReference>
<protein>
    <recommendedName>
        <fullName evidence="4">Lipoprotein</fullName>
    </recommendedName>
</protein>